<protein>
    <submittedName>
        <fullName evidence="1">Uncharacterized protein</fullName>
    </submittedName>
</protein>
<organism evidence="1 2">
    <name type="scientific">Dactylosporangium siamense</name>
    <dbReference type="NCBI Taxonomy" id="685454"/>
    <lineage>
        <taxon>Bacteria</taxon>
        <taxon>Bacillati</taxon>
        <taxon>Actinomycetota</taxon>
        <taxon>Actinomycetes</taxon>
        <taxon>Micromonosporales</taxon>
        <taxon>Micromonosporaceae</taxon>
        <taxon>Dactylosporangium</taxon>
    </lineage>
</organism>
<accession>A0A919PF62</accession>
<dbReference type="Proteomes" id="UP000660611">
    <property type="component" value="Unassembled WGS sequence"/>
</dbReference>
<sequence length="70" mass="7510">MKSASVRATIHLPWSHHLLPAPRKGSSGKSGAVRPVVRYGAAMTTTTHALIAQAAMPAARKRAERRALVR</sequence>
<evidence type="ECO:0000313" key="1">
    <source>
        <dbReference type="EMBL" id="GIG42111.1"/>
    </source>
</evidence>
<gene>
    <name evidence="1" type="ORF">Dsi01nite_001520</name>
</gene>
<name>A0A919PF62_9ACTN</name>
<dbReference type="EMBL" id="BONQ01000004">
    <property type="protein sequence ID" value="GIG42111.1"/>
    <property type="molecule type" value="Genomic_DNA"/>
</dbReference>
<keyword evidence="2" id="KW-1185">Reference proteome</keyword>
<reference evidence="1" key="1">
    <citation type="submission" date="2021-01" db="EMBL/GenBank/DDBJ databases">
        <title>Whole genome shotgun sequence of Dactylosporangium siamense NBRC 106093.</title>
        <authorList>
            <person name="Komaki H."/>
            <person name="Tamura T."/>
        </authorList>
    </citation>
    <scope>NUCLEOTIDE SEQUENCE</scope>
    <source>
        <strain evidence="1">NBRC 106093</strain>
    </source>
</reference>
<comment type="caution">
    <text evidence="1">The sequence shown here is derived from an EMBL/GenBank/DDBJ whole genome shotgun (WGS) entry which is preliminary data.</text>
</comment>
<proteinExistence type="predicted"/>
<dbReference type="AlphaFoldDB" id="A0A919PF62"/>
<evidence type="ECO:0000313" key="2">
    <source>
        <dbReference type="Proteomes" id="UP000660611"/>
    </source>
</evidence>